<dbReference type="AlphaFoldDB" id="A0AAV8XX96"/>
<dbReference type="InterPro" id="IPR009057">
    <property type="entry name" value="Homeodomain-like_sf"/>
</dbReference>
<evidence type="ECO:0000259" key="3">
    <source>
        <dbReference type="Pfam" id="PF03184"/>
    </source>
</evidence>
<evidence type="ECO:0000256" key="1">
    <source>
        <dbReference type="ARBA" id="ARBA00004123"/>
    </source>
</evidence>
<dbReference type="Proteomes" id="UP001162156">
    <property type="component" value="Unassembled WGS sequence"/>
</dbReference>
<dbReference type="EMBL" id="JANEYF010002676">
    <property type="protein sequence ID" value="KAJ8943491.1"/>
    <property type="molecule type" value="Genomic_DNA"/>
</dbReference>
<dbReference type="InterPro" id="IPR004875">
    <property type="entry name" value="DDE_SF_endonuclease_dom"/>
</dbReference>
<dbReference type="GO" id="GO:0003676">
    <property type="term" value="F:nucleic acid binding"/>
    <property type="evidence" value="ECO:0007669"/>
    <property type="project" value="InterPro"/>
</dbReference>
<dbReference type="GO" id="GO:0005634">
    <property type="term" value="C:nucleus"/>
    <property type="evidence" value="ECO:0007669"/>
    <property type="project" value="UniProtKB-SubCell"/>
</dbReference>
<feature type="compositionally biased region" description="Acidic residues" evidence="2">
    <location>
        <begin position="373"/>
        <end position="390"/>
    </location>
</feature>
<comment type="subcellular location">
    <subcellularLocation>
        <location evidence="1">Nucleus</location>
    </subcellularLocation>
</comment>
<feature type="region of interest" description="Disordered" evidence="2">
    <location>
        <begin position="327"/>
        <end position="390"/>
    </location>
</feature>
<keyword evidence="5" id="KW-1185">Reference proteome</keyword>
<reference evidence="4" key="1">
    <citation type="journal article" date="2023" name="Insect Mol. Biol.">
        <title>Genome sequencing provides insights into the evolution of gene families encoding plant cell wall-degrading enzymes in longhorned beetles.</title>
        <authorList>
            <person name="Shin N.R."/>
            <person name="Okamura Y."/>
            <person name="Kirsch R."/>
            <person name="Pauchet Y."/>
        </authorList>
    </citation>
    <scope>NUCLEOTIDE SEQUENCE</scope>
    <source>
        <strain evidence="4">RBIC_L_NR</strain>
    </source>
</reference>
<name>A0AAV8XX96_9CUCU</name>
<evidence type="ECO:0000256" key="2">
    <source>
        <dbReference type="SAM" id="MobiDB-lite"/>
    </source>
</evidence>
<accession>A0AAV8XX96</accession>
<dbReference type="Gene3D" id="1.10.10.60">
    <property type="entry name" value="Homeodomain-like"/>
    <property type="match status" value="1"/>
</dbReference>
<comment type="caution">
    <text evidence="4">The sequence shown here is derived from an EMBL/GenBank/DDBJ whole genome shotgun (WGS) entry which is preliminary data.</text>
</comment>
<dbReference type="Pfam" id="PF03184">
    <property type="entry name" value="DDE_1"/>
    <property type="match status" value="1"/>
</dbReference>
<dbReference type="SUPFAM" id="SSF46689">
    <property type="entry name" value="Homeodomain-like"/>
    <property type="match status" value="1"/>
</dbReference>
<organism evidence="4 5">
    <name type="scientific">Rhamnusium bicolor</name>
    <dbReference type="NCBI Taxonomy" id="1586634"/>
    <lineage>
        <taxon>Eukaryota</taxon>
        <taxon>Metazoa</taxon>
        <taxon>Ecdysozoa</taxon>
        <taxon>Arthropoda</taxon>
        <taxon>Hexapoda</taxon>
        <taxon>Insecta</taxon>
        <taxon>Pterygota</taxon>
        <taxon>Neoptera</taxon>
        <taxon>Endopterygota</taxon>
        <taxon>Coleoptera</taxon>
        <taxon>Polyphaga</taxon>
        <taxon>Cucujiformia</taxon>
        <taxon>Chrysomeloidea</taxon>
        <taxon>Cerambycidae</taxon>
        <taxon>Lepturinae</taxon>
        <taxon>Rhagiini</taxon>
        <taxon>Rhamnusium</taxon>
    </lineage>
</organism>
<evidence type="ECO:0000313" key="5">
    <source>
        <dbReference type="Proteomes" id="UP001162156"/>
    </source>
</evidence>
<feature type="domain" description="DDE-1" evidence="3">
    <location>
        <begin position="192"/>
        <end position="256"/>
    </location>
</feature>
<protein>
    <recommendedName>
        <fullName evidence="3">DDE-1 domain-containing protein</fullName>
    </recommendedName>
</protein>
<evidence type="ECO:0000313" key="4">
    <source>
        <dbReference type="EMBL" id="KAJ8943491.1"/>
    </source>
</evidence>
<gene>
    <name evidence="4" type="ORF">NQ314_009721</name>
</gene>
<sequence length="450" mass="51359">MPRNYKKKRPCPRYTQDDIQKAVNDIENKNRTYQQAEDFYGIPKSVIFHRIKGRKISIQRMGVGRPSVLSIEVENELENCIKAKARMGYLCDREEIKSVVAHRHPKLSFKKPEHLQKCRKDSRNPEVIYDFYDDLKKIIKEYKFDGPSKSCFIFNSDESGFHLDPQRLKAVGEKGKPLVRIWGGSGRDSISVLATIAADGSVFPPLIIFKGVAVQARWTSTEAYPGTVYSTSSNGWMEEPQFFEWFSTWAVWKETMTCKNIIKGFESTGIFPFDSSKFPESEFNLVELKKYKERKAAEAKTNLEDKDLSSELSANLTNMANSLEDQGLTSSAKQFKKKKTLENTPIKKKSSEKSKKAVGLNRKKKQNLAKEVDDSEDEDQALCQDNSDDDDYAEAVGPETNYEEPQWSNIKPGTYILVDFLGGARKTMHYKYVCCVETIDEEEGDILVQG</sequence>
<proteinExistence type="predicted"/>